<dbReference type="OMA" id="PCEQVRI"/>
<dbReference type="Pfam" id="PF05284">
    <property type="entry name" value="DUF736"/>
    <property type="match status" value="1"/>
</dbReference>
<dbReference type="EMBL" id="KY000040">
    <property type="protein sequence ID" value="ASK43317.1"/>
    <property type="molecule type" value="Genomic_DNA"/>
</dbReference>
<dbReference type="AlphaFoldDB" id="A0A2Z2PK54"/>
<keyword evidence="2" id="KW-0614">Plasmid</keyword>
<evidence type="ECO:0000313" key="2">
    <source>
        <dbReference type="EMBL" id="ASK43317.1"/>
    </source>
</evidence>
<reference evidence="2" key="1">
    <citation type="submission" date="2016-10" db="EMBL/GenBank/DDBJ databases">
        <title>Agrobacterium Ti plasmids: Classification based on T-DNA and Vir regions organization.</title>
        <authorList>
            <person name="Nabi N."/>
            <person name="Vial L."/>
            <person name="Ben Hafsa A."/>
            <person name="Chapulliot D."/>
            <person name="Berard A."/>
            <person name="Chauveau A."/>
            <person name="Le Paslier M.-C."/>
            <person name="Harzallah Skhiri F."/>
            <person name="Brunel D."/>
            <person name="Nesme X."/>
            <person name="Chaouachi M."/>
        </authorList>
    </citation>
    <scope>NUCLEOTIDE SEQUENCE</scope>
    <source>
        <strain evidence="2">C58</strain>
        <plasmid evidence="2">pTi_C58</plasmid>
    </source>
</reference>
<feature type="region of interest" description="Disordered" evidence="1">
    <location>
        <begin position="1"/>
        <end position="49"/>
    </location>
</feature>
<evidence type="ECO:0008006" key="3">
    <source>
        <dbReference type="Google" id="ProtNLM"/>
    </source>
</evidence>
<dbReference type="InterPro" id="IPR007948">
    <property type="entry name" value="DUF736"/>
</dbReference>
<organism evidence="2">
    <name type="scientific">Agrobacterium fabrum</name>
    <dbReference type="NCBI Taxonomy" id="1176649"/>
    <lineage>
        <taxon>Bacteria</taxon>
        <taxon>Pseudomonadati</taxon>
        <taxon>Pseudomonadota</taxon>
        <taxon>Alphaproteobacteria</taxon>
        <taxon>Hyphomicrobiales</taxon>
        <taxon>Rhizobiaceae</taxon>
        <taxon>Rhizobium/Agrobacterium group</taxon>
        <taxon>Agrobacterium</taxon>
        <taxon>Agrobacterium tumefaciens complex</taxon>
    </lineage>
</organism>
<protein>
    <recommendedName>
        <fullName evidence="3">DUF736 domain-containing protein</fullName>
    </recommendedName>
</protein>
<proteinExistence type="predicted"/>
<accession>A0A2Z2PK54</accession>
<geneLocation type="plasmid" evidence="2">
    <name>pTi_C58</name>
</geneLocation>
<evidence type="ECO:0000256" key="1">
    <source>
        <dbReference type="SAM" id="MobiDB-lite"/>
    </source>
</evidence>
<sequence length="216" mass="23817">MSQGRAGGEFNDWSRGRSWSIRFGQPHPRRPRSIWCDRRTPSSRPPWPQRPYATFFPCEQVRIPRGPRKPLPAVLHFVPAASGAASIAVGLNTVIEDAMGAARANRKRNTTMAVIGEFTTNGNNSIIGNVRTLTVSMKARLNPIERVSRDAPDFRITGGNGVEVGAGWNKVSNDGEPFISVKLDDPSFNAPITAALWPGEKEGDYALIWNRPKREA</sequence>
<name>A0A2Z2PK54_9HYPH</name>